<dbReference type="InterPro" id="IPR029398">
    <property type="entry name" value="PolB_thumb"/>
</dbReference>
<evidence type="ECO:0000256" key="1">
    <source>
        <dbReference type="ARBA" id="ARBA00001946"/>
    </source>
</evidence>
<dbReference type="PIRSF" id="PIRSF005047">
    <property type="entry name" value="UCP005047_YshC"/>
    <property type="match status" value="1"/>
</dbReference>
<dbReference type="AlphaFoldDB" id="A0A1W7CUT9"/>
<dbReference type="SUPFAM" id="SSF89550">
    <property type="entry name" value="PHP domain-like"/>
    <property type="match status" value="1"/>
</dbReference>
<keyword evidence="10" id="KW-0235">DNA replication</keyword>
<evidence type="ECO:0000256" key="12">
    <source>
        <dbReference type="ARBA" id="ARBA00022843"/>
    </source>
</evidence>
<dbReference type="EC" id="2.7.7.7" evidence="3"/>
<dbReference type="SMART" id="SM00278">
    <property type="entry name" value="HhH1"/>
    <property type="match status" value="3"/>
</dbReference>
<dbReference type="OrthoDB" id="9808747at2"/>
<dbReference type="InterPro" id="IPR003583">
    <property type="entry name" value="Hlx-hairpin-Hlx_DNA-bd_motif"/>
</dbReference>
<dbReference type="GO" id="GO:0042578">
    <property type="term" value="F:phosphoric ester hydrolase activity"/>
    <property type="evidence" value="ECO:0007669"/>
    <property type="project" value="TreeGrafter"/>
</dbReference>
<evidence type="ECO:0000313" key="25">
    <source>
        <dbReference type="EMBL" id="ARQ68561.1"/>
    </source>
</evidence>
<sequence length="584" mass="62302">MARVNDEVEALLLEYADLIAITGGDAFRQRAYERAARGVRGHPEDVSRLDAADLRAVPGVGRSMADKIEEYLRTGRIAALDRARAAVPQGVRRLMAVPGLGPKKAMALYRERGIASVDQLAEAIARDGLKGLAGFGPGTVRGILRGVETLRSAGGRLLLDAATGLADEAVAAVSAAPGCERCAFAGSLRRMRETVGHIDVLAAARDPEPLIAAFTAMPSAAETAGRGPAEASVRTADGFGIDLCVLPPEAWGAGLLHRTGSRAHHARLRALAADAGLRLSWDGLFDAAGGDRVAAGTEEEVYARLGLPWIAPPLREDRGEVEAALRGAPHRPVTVEDIRGDLHTHTDLTDGLASLPDMVAAGAARGYSYYAVTDHAPMLRMQRMTEEKILAQRERLRALAGRHRGLALLHGTELNIGPDGGVDWPDAFLAGFDVCVASVHSHFGLDRAAQTRRLIAACENPYVDIIGHLTTRKIGRREGIDVDLDAVFAACARTGTAVEVNGHPNRLDLRDEHVLLARRHGVRFAVDSDAHSTGELGTMRWGVGTAQRGWLTTEDVINTWPLSRLGRFLRAPGRAPLGRARPGA</sequence>
<dbReference type="Proteomes" id="UP000194218">
    <property type="component" value="Chromosome"/>
</dbReference>
<dbReference type="Pfam" id="PF14791">
    <property type="entry name" value="DNA_pol_B_thumb"/>
    <property type="match status" value="1"/>
</dbReference>
<keyword evidence="25" id="KW-0378">Hydrolase</keyword>
<dbReference type="CDD" id="cd07436">
    <property type="entry name" value="PHP_PolX"/>
    <property type="match status" value="1"/>
</dbReference>
<dbReference type="GO" id="GO:0004527">
    <property type="term" value="F:exonuclease activity"/>
    <property type="evidence" value="ECO:0007669"/>
    <property type="project" value="UniProtKB-KW"/>
</dbReference>
<evidence type="ECO:0000259" key="23">
    <source>
        <dbReference type="SMART" id="SM00481"/>
    </source>
</evidence>
<name>A0A1W7CUT9_9ACTN</name>
<keyword evidence="25" id="KW-0540">Nuclease</keyword>
<dbReference type="InterPro" id="IPR047967">
    <property type="entry name" value="PolX_PHP"/>
</dbReference>
<dbReference type="Gene3D" id="3.30.210.10">
    <property type="entry name" value="DNA polymerase, thumb domain"/>
    <property type="match status" value="1"/>
</dbReference>
<dbReference type="InterPro" id="IPR004013">
    <property type="entry name" value="PHP_dom"/>
</dbReference>
<keyword evidence="6" id="KW-0488">Methylation</keyword>
<evidence type="ECO:0000256" key="15">
    <source>
        <dbReference type="ARBA" id="ARBA00023204"/>
    </source>
</evidence>
<dbReference type="CDD" id="cd00141">
    <property type="entry name" value="NT_POLXc"/>
    <property type="match status" value="1"/>
</dbReference>
<comment type="function">
    <text evidence="20">Repair polymerase that plays a key role in base-excision repair. During this process, the damaged base is excised by specific DNA glycosylases, the DNA backbone is nicked at the abasic site by an apurinic/apyrimidic (AP) endonuclease, and POLB removes 5'-deoxyribose-phosphate from the preincised AP site acting as a 5'-deoxyribose-phosphate lyase (5'-dRP lyase); through its DNA polymerase activity, it adds one nucleotide to the 3' end of the arising single-nucleotide gap. Conducts 'gap-filling' DNA synthesis in a stepwise distributive fashion rather than in a processive fashion as for other DNA polymerases. It is also able to cleave sugar-phosphate bonds 3' to an intact AP site, acting as an AP lyase.</text>
</comment>
<dbReference type="GO" id="GO:0003887">
    <property type="term" value="F:DNA-directed DNA polymerase activity"/>
    <property type="evidence" value="ECO:0007669"/>
    <property type="project" value="UniProtKB-KW"/>
</dbReference>
<keyword evidence="11" id="KW-0227">DNA damage</keyword>
<dbReference type="Gene3D" id="3.20.20.140">
    <property type="entry name" value="Metal-dependent hydrolases"/>
    <property type="match status" value="1"/>
</dbReference>
<evidence type="ECO:0000256" key="11">
    <source>
        <dbReference type="ARBA" id="ARBA00022763"/>
    </source>
</evidence>
<dbReference type="SUPFAM" id="SSF81301">
    <property type="entry name" value="Nucleotidyltransferase"/>
    <property type="match status" value="1"/>
</dbReference>
<evidence type="ECO:0000313" key="26">
    <source>
        <dbReference type="Proteomes" id="UP000194218"/>
    </source>
</evidence>
<dbReference type="GO" id="GO:0005829">
    <property type="term" value="C:cytosol"/>
    <property type="evidence" value="ECO:0007669"/>
    <property type="project" value="TreeGrafter"/>
</dbReference>
<evidence type="ECO:0000259" key="22">
    <source>
        <dbReference type="SMART" id="SM00278"/>
    </source>
</evidence>
<dbReference type="PRINTS" id="PR00870">
    <property type="entry name" value="DNAPOLXBETA"/>
</dbReference>
<keyword evidence="8" id="KW-0808">Transferase</keyword>
<feature type="domain" description="Helix-hairpin-helix DNA-binding motif class 1" evidence="22">
    <location>
        <begin position="127"/>
        <end position="146"/>
    </location>
</feature>
<dbReference type="KEGG" id="smao:CAG99_06560"/>
<dbReference type="InterPro" id="IPR003141">
    <property type="entry name" value="Pol/His_phosphatase_N"/>
</dbReference>
<evidence type="ECO:0000259" key="24">
    <source>
        <dbReference type="SMART" id="SM00483"/>
    </source>
</evidence>
<dbReference type="GO" id="GO:0006281">
    <property type="term" value="P:DNA repair"/>
    <property type="evidence" value="ECO:0007669"/>
    <property type="project" value="UniProtKB-KW"/>
</dbReference>
<dbReference type="EMBL" id="CP021121">
    <property type="protein sequence ID" value="ARQ68561.1"/>
    <property type="molecule type" value="Genomic_DNA"/>
</dbReference>
<evidence type="ECO:0000256" key="7">
    <source>
        <dbReference type="ARBA" id="ARBA00022634"/>
    </source>
</evidence>
<dbReference type="InterPro" id="IPR022311">
    <property type="entry name" value="PolX-like"/>
</dbReference>
<dbReference type="Gene3D" id="1.10.150.20">
    <property type="entry name" value="5' to 3' exonuclease, C-terminal subdomain"/>
    <property type="match status" value="1"/>
</dbReference>
<keyword evidence="15" id="KW-0234">DNA repair</keyword>
<feature type="domain" description="Polymerase/histidinol phosphatase N-terminal" evidence="23">
    <location>
        <begin position="340"/>
        <end position="418"/>
    </location>
</feature>
<dbReference type="InterPro" id="IPR050243">
    <property type="entry name" value="PHP_phosphatase"/>
</dbReference>
<dbReference type="InterPro" id="IPR043519">
    <property type="entry name" value="NT_sf"/>
</dbReference>
<dbReference type="RefSeq" id="WP_086158068.1">
    <property type="nucleotide sequence ID" value="NZ_CP021121.1"/>
</dbReference>
<proteinExistence type="predicted"/>
<dbReference type="EC" id="4.2.99.18" evidence="4"/>
<accession>A0A1W7CUT9</accession>
<dbReference type="Gene3D" id="1.10.150.110">
    <property type="entry name" value="DNA polymerase beta, N-terminal domain-like"/>
    <property type="match status" value="1"/>
</dbReference>
<dbReference type="SUPFAM" id="SSF47802">
    <property type="entry name" value="DNA polymerase beta, N-terminal domain-like"/>
    <property type="match status" value="1"/>
</dbReference>
<evidence type="ECO:0000256" key="20">
    <source>
        <dbReference type="ARBA" id="ARBA00045548"/>
    </source>
</evidence>
<dbReference type="GO" id="GO:0140078">
    <property type="term" value="F:class I DNA-(apurinic or apyrimidinic site) endonuclease activity"/>
    <property type="evidence" value="ECO:0007669"/>
    <property type="project" value="UniProtKB-EC"/>
</dbReference>
<dbReference type="GO" id="GO:0003677">
    <property type="term" value="F:DNA binding"/>
    <property type="evidence" value="ECO:0007669"/>
    <property type="project" value="InterPro"/>
</dbReference>
<feature type="domain" description="Helix-hairpin-helix DNA-binding motif class 1" evidence="22">
    <location>
        <begin position="52"/>
        <end position="71"/>
    </location>
</feature>
<dbReference type="InterPro" id="IPR027421">
    <property type="entry name" value="DNA_pol_lamdba_lyase_dom_sf"/>
</dbReference>
<comment type="cofactor">
    <cofactor evidence="1">
        <name>Mg(2+)</name>
        <dbReference type="ChEBI" id="CHEBI:18420"/>
    </cofactor>
</comment>
<feature type="domain" description="Helix-hairpin-helix DNA-binding motif class 1" evidence="22">
    <location>
        <begin position="92"/>
        <end position="111"/>
    </location>
</feature>
<dbReference type="SMART" id="SM00481">
    <property type="entry name" value="POLIIIAc"/>
    <property type="match status" value="1"/>
</dbReference>
<organism evidence="25 26">
    <name type="scientific">Streptomyces marincola</name>
    <dbReference type="NCBI Taxonomy" id="2878388"/>
    <lineage>
        <taxon>Bacteria</taxon>
        <taxon>Bacillati</taxon>
        <taxon>Actinomycetota</taxon>
        <taxon>Actinomycetes</taxon>
        <taxon>Kitasatosporales</taxon>
        <taxon>Streptomycetaceae</taxon>
        <taxon>Streptomyces</taxon>
    </lineage>
</organism>
<dbReference type="PANTHER" id="PTHR36928:SF1">
    <property type="entry name" value="PHOSPHATASE YCDX-RELATED"/>
    <property type="match status" value="1"/>
</dbReference>
<keyword evidence="25" id="KW-0269">Exonuclease</keyword>
<evidence type="ECO:0000256" key="6">
    <source>
        <dbReference type="ARBA" id="ARBA00022481"/>
    </source>
</evidence>
<keyword evidence="14" id="KW-0915">Sodium</keyword>
<evidence type="ECO:0000256" key="8">
    <source>
        <dbReference type="ARBA" id="ARBA00022679"/>
    </source>
</evidence>
<dbReference type="InterPro" id="IPR010996">
    <property type="entry name" value="HHH_MUS81"/>
</dbReference>
<evidence type="ECO:0000256" key="13">
    <source>
        <dbReference type="ARBA" id="ARBA00022932"/>
    </source>
</evidence>
<dbReference type="PANTHER" id="PTHR36928">
    <property type="entry name" value="PHOSPHATASE YCDX-RELATED"/>
    <property type="match status" value="1"/>
</dbReference>
<keyword evidence="26" id="KW-1185">Reference proteome</keyword>
<dbReference type="Pfam" id="PF02811">
    <property type="entry name" value="PHP"/>
    <property type="match status" value="1"/>
</dbReference>
<comment type="catalytic activity">
    <reaction evidence="18">
        <text>2'-deoxyribonucleotide-(2'-deoxyribose 5'-phosphate)-2'-deoxyribonucleotide-DNA = a 3'-end 2'-deoxyribonucleotide-(2,3-dehydro-2,3-deoxyribose 5'-phosphate)-DNA + a 5'-end 5'-phospho-2'-deoxyribonucleoside-DNA + H(+)</text>
        <dbReference type="Rhea" id="RHEA:66592"/>
        <dbReference type="Rhea" id="RHEA-COMP:13180"/>
        <dbReference type="Rhea" id="RHEA-COMP:16897"/>
        <dbReference type="Rhea" id="RHEA-COMP:17067"/>
        <dbReference type="ChEBI" id="CHEBI:15378"/>
        <dbReference type="ChEBI" id="CHEBI:136412"/>
        <dbReference type="ChEBI" id="CHEBI:157695"/>
        <dbReference type="ChEBI" id="CHEBI:167181"/>
        <dbReference type="EC" id="4.2.99.18"/>
    </reaction>
</comment>
<feature type="domain" description="DNA-directed DNA polymerase X" evidence="24">
    <location>
        <begin position="3"/>
        <end position="316"/>
    </location>
</feature>
<dbReference type="GO" id="GO:0008270">
    <property type="term" value="F:zinc ion binding"/>
    <property type="evidence" value="ECO:0007669"/>
    <property type="project" value="TreeGrafter"/>
</dbReference>
<protein>
    <recommendedName>
        <fullName evidence="5">DNA polymerase beta</fullName>
        <ecNumber evidence="3">2.7.7.7</ecNumber>
        <ecNumber evidence="4">4.2.99.18</ecNumber>
    </recommendedName>
    <alternativeName>
        <fullName evidence="16">5'-deoxyribose-phosphate lyase</fullName>
    </alternativeName>
    <alternativeName>
        <fullName evidence="17">AP lyase</fullName>
    </alternativeName>
</protein>
<dbReference type="InterPro" id="IPR002008">
    <property type="entry name" value="DNA_pol_X_beta-like"/>
</dbReference>
<dbReference type="InterPro" id="IPR037160">
    <property type="entry name" value="DNA_Pol_thumb_sf"/>
</dbReference>
<comment type="catalytic activity">
    <reaction evidence="21">
        <text>DNA(n) + a 2'-deoxyribonucleoside 5'-triphosphate = DNA(n+1) + diphosphate</text>
        <dbReference type="Rhea" id="RHEA:22508"/>
        <dbReference type="Rhea" id="RHEA-COMP:17339"/>
        <dbReference type="Rhea" id="RHEA-COMP:17340"/>
        <dbReference type="ChEBI" id="CHEBI:33019"/>
        <dbReference type="ChEBI" id="CHEBI:61560"/>
        <dbReference type="ChEBI" id="CHEBI:173112"/>
        <dbReference type="EC" id="2.7.7.7"/>
    </reaction>
</comment>
<dbReference type="InterPro" id="IPR002054">
    <property type="entry name" value="DNA-dir_DNA_pol_X"/>
</dbReference>
<evidence type="ECO:0000256" key="4">
    <source>
        <dbReference type="ARBA" id="ARBA00012720"/>
    </source>
</evidence>
<dbReference type="Gene3D" id="3.30.460.10">
    <property type="entry name" value="Beta Polymerase, domain 2"/>
    <property type="match status" value="1"/>
</dbReference>
<comment type="subcellular location">
    <subcellularLocation>
        <location evidence="2">Cytoplasm</location>
    </subcellularLocation>
</comment>
<evidence type="ECO:0000256" key="2">
    <source>
        <dbReference type="ARBA" id="ARBA00004496"/>
    </source>
</evidence>
<keyword evidence="12" id="KW-0832">Ubl conjugation</keyword>
<gene>
    <name evidence="25" type="ORF">CAG99_06560</name>
</gene>
<evidence type="ECO:0000256" key="3">
    <source>
        <dbReference type="ARBA" id="ARBA00012417"/>
    </source>
</evidence>
<evidence type="ECO:0000256" key="19">
    <source>
        <dbReference type="ARBA" id="ARBA00044678"/>
    </source>
</evidence>
<dbReference type="SMART" id="SM00483">
    <property type="entry name" value="POLXc"/>
    <property type="match status" value="1"/>
</dbReference>
<evidence type="ECO:0000256" key="18">
    <source>
        <dbReference type="ARBA" id="ARBA00044632"/>
    </source>
</evidence>
<dbReference type="Pfam" id="PF14520">
    <property type="entry name" value="HHH_5"/>
    <property type="match status" value="1"/>
</dbReference>
<keyword evidence="9" id="KW-0548">Nucleotidyltransferase</keyword>
<reference evidence="25 26" key="1">
    <citation type="submission" date="2017-05" db="EMBL/GenBank/DDBJ databases">
        <title>Complete genome sequence of Streptomyces sp. SCSIO 03032 revealed the diverse biosynthetic pathways for its bioactive secondary metabolites.</title>
        <authorList>
            <person name="Ma L."/>
            <person name="Zhu Y."/>
            <person name="Zhang W."/>
            <person name="Zhang G."/>
            <person name="Tian X."/>
            <person name="Zhang S."/>
            <person name="Zhang C."/>
        </authorList>
    </citation>
    <scope>NUCLEOTIDE SEQUENCE [LARGE SCALE GENOMIC DNA]</scope>
    <source>
        <strain evidence="25 26">SCSIO 03032</strain>
    </source>
</reference>
<evidence type="ECO:0000256" key="21">
    <source>
        <dbReference type="ARBA" id="ARBA00049244"/>
    </source>
</evidence>
<keyword evidence="7" id="KW-0237">DNA synthesis</keyword>
<comment type="catalytic activity">
    <reaction evidence="19">
        <text>a 5'-end 2'-deoxyribose-2'-deoxyribonucleotide-DNA = (2E,4S)-4-hydroxypenten-2-al-5-phosphate + a 5'-end 5'-phospho-2'-deoxyribonucleoside-DNA + H(+)</text>
        <dbReference type="Rhea" id="RHEA:76255"/>
        <dbReference type="Rhea" id="RHEA-COMP:13180"/>
        <dbReference type="Rhea" id="RHEA-COMP:18657"/>
        <dbReference type="ChEBI" id="CHEBI:15378"/>
        <dbReference type="ChEBI" id="CHEBI:136412"/>
        <dbReference type="ChEBI" id="CHEBI:195194"/>
        <dbReference type="ChEBI" id="CHEBI:195195"/>
    </reaction>
</comment>
<dbReference type="InterPro" id="IPR016195">
    <property type="entry name" value="Pol/histidinol_Pase-like"/>
</dbReference>
<evidence type="ECO:0000256" key="16">
    <source>
        <dbReference type="ARBA" id="ARBA00035717"/>
    </source>
</evidence>
<evidence type="ECO:0000256" key="10">
    <source>
        <dbReference type="ARBA" id="ARBA00022705"/>
    </source>
</evidence>
<evidence type="ECO:0000256" key="17">
    <source>
        <dbReference type="ARBA" id="ARBA00035726"/>
    </source>
</evidence>
<evidence type="ECO:0000256" key="9">
    <source>
        <dbReference type="ARBA" id="ARBA00022695"/>
    </source>
</evidence>
<keyword evidence="13" id="KW-0239">DNA-directed DNA polymerase</keyword>
<evidence type="ECO:0000256" key="14">
    <source>
        <dbReference type="ARBA" id="ARBA00023053"/>
    </source>
</evidence>
<evidence type="ECO:0000256" key="5">
    <source>
        <dbReference type="ARBA" id="ARBA00020020"/>
    </source>
</evidence>
<dbReference type="Pfam" id="PF14716">
    <property type="entry name" value="HHH_8"/>
    <property type="match status" value="1"/>
</dbReference>